<proteinExistence type="predicted"/>
<sequence length="76" mass="8741">MTHDELLAKIDSNLSDCGYDCESCKIDNASWVALRAVVELINNLQDTESWQDDVDYKNGYNNAMNDIRLTIEKELR</sequence>
<name>A0A6J7WQ38_9CAUD</name>
<organism evidence="1">
    <name type="scientific">uncultured Caudovirales phage</name>
    <dbReference type="NCBI Taxonomy" id="2100421"/>
    <lineage>
        <taxon>Viruses</taxon>
        <taxon>Duplodnaviria</taxon>
        <taxon>Heunggongvirae</taxon>
        <taxon>Uroviricota</taxon>
        <taxon>Caudoviricetes</taxon>
        <taxon>Peduoviridae</taxon>
        <taxon>Maltschvirus</taxon>
        <taxon>Maltschvirus maltsch</taxon>
    </lineage>
</organism>
<protein>
    <submittedName>
        <fullName evidence="1">Uncharacterized protein</fullName>
    </submittedName>
</protein>
<gene>
    <name evidence="1" type="ORF">UFOVP204_116</name>
</gene>
<evidence type="ECO:0000313" key="1">
    <source>
        <dbReference type="EMBL" id="CAB5218234.1"/>
    </source>
</evidence>
<dbReference type="EMBL" id="LR798257">
    <property type="protein sequence ID" value="CAB5218234.1"/>
    <property type="molecule type" value="Genomic_DNA"/>
</dbReference>
<accession>A0A6J7WQ38</accession>
<reference evidence="1" key="1">
    <citation type="submission" date="2020-05" db="EMBL/GenBank/DDBJ databases">
        <authorList>
            <person name="Chiriac C."/>
            <person name="Salcher M."/>
            <person name="Ghai R."/>
            <person name="Kavagutti S V."/>
        </authorList>
    </citation>
    <scope>NUCLEOTIDE SEQUENCE</scope>
</reference>